<evidence type="ECO:0000313" key="2">
    <source>
        <dbReference type="Proteomes" id="UP000265520"/>
    </source>
</evidence>
<proteinExistence type="predicted"/>
<evidence type="ECO:0000313" key="1">
    <source>
        <dbReference type="EMBL" id="MCI73229.1"/>
    </source>
</evidence>
<keyword evidence="2" id="KW-1185">Reference proteome</keyword>
<feature type="non-terminal residue" evidence="1">
    <location>
        <position position="1"/>
    </location>
</feature>
<name>A0A392UHZ7_9FABA</name>
<dbReference type="EMBL" id="LXQA010834033">
    <property type="protein sequence ID" value="MCI73229.1"/>
    <property type="molecule type" value="Genomic_DNA"/>
</dbReference>
<comment type="caution">
    <text evidence="1">The sequence shown here is derived from an EMBL/GenBank/DDBJ whole genome shotgun (WGS) entry which is preliminary data.</text>
</comment>
<reference evidence="1 2" key="1">
    <citation type="journal article" date="2018" name="Front. Plant Sci.">
        <title>Red Clover (Trifolium pratense) and Zigzag Clover (T. medium) - A Picture of Genomic Similarities and Differences.</title>
        <authorList>
            <person name="Dluhosova J."/>
            <person name="Istvanek J."/>
            <person name="Nedelnik J."/>
            <person name="Repkova J."/>
        </authorList>
    </citation>
    <scope>NUCLEOTIDE SEQUENCE [LARGE SCALE GENOMIC DNA]</scope>
    <source>
        <strain evidence="2">cv. 10/8</strain>
        <tissue evidence="1">Leaf</tissue>
    </source>
</reference>
<dbReference type="AlphaFoldDB" id="A0A392UHZ7"/>
<accession>A0A392UHZ7</accession>
<protein>
    <submittedName>
        <fullName evidence="1">Uncharacterized protein</fullName>
    </submittedName>
</protein>
<sequence length="44" mass="4754">ETLPETDAIPDVGTSQDQRVIDVEIGSEIPQTDVDMVLGVLNLM</sequence>
<dbReference type="Proteomes" id="UP000265520">
    <property type="component" value="Unassembled WGS sequence"/>
</dbReference>
<organism evidence="1 2">
    <name type="scientific">Trifolium medium</name>
    <dbReference type="NCBI Taxonomy" id="97028"/>
    <lineage>
        <taxon>Eukaryota</taxon>
        <taxon>Viridiplantae</taxon>
        <taxon>Streptophyta</taxon>
        <taxon>Embryophyta</taxon>
        <taxon>Tracheophyta</taxon>
        <taxon>Spermatophyta</taxon>
        <taxon>Magnoliopsida</taxon>
        <taxon>eudicotyledons</taxon>
        <taxon>Gunneridae</taxon>
        <taxon>Pentapetalae</taxon>
        <taxon>rosids</taxon>
        <taxon>fabids</taxon>
        <taxon>Fabales</taxon>
        <taxon>Fabaceae</taxon>
        <taxon>Papilionoideae</taxon>
        <taxon>50 kb inversion clade</taxon>
        <taxon>NPAAA clade</taxon>
        <taxon>Hologalegina</taxon>
        <taxon>IRL clade</taxon>
        <taxon>Trifolieae</taxon>
        <taxon>Trifolium</taxon>
    </lineage>
</organism>